<keyword evidence="1" id="KW-0645">Protease</keyword>
<comment type="caution">
    <text evidence="5">The sequence shown here is derived from an EMBL/GenBank/DDBJ whole genome shotgun (WGS) entry which is preliminary data.</text>
</comment>
<evidence type="ECO:0000259" key="4">
    <source>
        <dbReference type="SMART" id="SM00245"/>
    </source>
</evidence>
<dbReference type="InterPro" id="IPR036034">
    <property type="entry name" value="PDZ_sf"/>
</dbReference>
<dbReference type="AlphaFoldDB" id="A0AAW1NTU2"/>
<evidence type="ECO:0000313" key="6">
    <source>
        <dbReference type="Proteomes" id="UP001465755"/>
    </source>
</evidence>
<name>A0AAW1NTU2_9CHLO</name>
<dbReference type="Pfam" id="PF03572">
    <property type="entry name" value="Peptidase_S41"/>
    <property type="match status" value="1"/>
</dbReference>
<keyword evidence="2" id="KW-0378">Hydrolase</keyword>
<evidence type="ECO:0000256" key="2">
    <source>
        <dbReference type="ARBA" id="ARBA00022801"/>
    </source>
</evidence>
<dbReference type="CDD" id="cd07560">
    <property type="entry name" value="Peptidase_S41_CPP"/>
    <property type="match status" value="1"/>
</dbReference>
<dbReference type="PANTHER" id="PTHR32060">
    <property type="entry name" value="TAIL-SPECIFIC PROTEASE"/>
    <property type="match status" value="1"/>
</dbReference>
<keyword evidence="3" id="KW-0720">Serine protease</keyword>
<proteinExistence type="predicted"/>
<dbReference type="InterPro" id="IPR029045">
    <property type="entry name" value="ClpP/crotonase-like_dom_sf"/>
</dbReference>
<organism evidence="5 6">
    <name type="scientific">Symbiochloris irregularis</name>
    <dbReference type="NCBI Taxonomy" id="706552"/>
    <lineage>
        <taxon>Eukaryota</taxon>
        <taxon>Viridiplantae</taxon>
        <taxon>Chlorophyta</taxon>
        <taxon>core chlorophytes</taxon>
        <taxon>Trebouxiophyceae</taxon>
        <taxon>Trebouxiales</taxon>
        <taxon>Trebouxiaceae</taxon>
        <taxon>Symbiochloris</taxon>
    </lineage>
</organism>
<dbReference type="EMBL" id="JALJOQ010000095">
    <property type="protein sequence ID" value="KAK9798917.1"/>
    <property type="molecule type" value="Genomic_DNA"/>
</dbReference>
<gene>
    <name evidence="5" type="ORF">WJX73_009934</name>
</gene>
<dbReference type="Gene3D" id="3.90.226.10">
    <property type="entry name" value="2-enoyl-CoA Hydratase, Chain A, domain 1"/>
    <property type="match status" value="1"/>
</dbReference>
<dbReference type="InterPro" id="IPR005151">
    <property type="entry name" value="Tail-specific_protease"/>
</dbReference>
<reference evidence="5 6" key="1">
    <citation type="journal article" date="2024" name="Nat. Commun.">
        <title>Phylogenomics reveals the evolutionary origins of lichenization in chlorophyte algae.</title>
        <authorList>
            <person name="Puginier C."/>
            <person name="Libourel C."/>
            <person name="Otte J."/>
            <person name="Skaloud P."/>
            <person name="Haon M."/>
            <person name="Grisel S."/>
            <person name="Petersen M."/>
            <person name="Berrin J.G."/>
            <person name="Delaux P.M."/>
            <person name="Dal Grande F."/>
            <person name="Keller J."/>
        </authorList>
    </citation>
    <scope>NUCLEOTIDE SEQUENCE [LARGE SCALE GENOMIC DNA]</scope>
    <source>
        <strain evidence="5 6">SAG 2036</strain>
    </source>
</reference>
<dbReference type="Gene3D" id="2.30.42.10">
    <property type="match status" value="1"/>
</dbReference>
<dbReference type="InterPro" id="IPR004447">
    <property type="entry name" value="Peptidase_S41A"/>
</dbReference>
<protein>
    <recommendedName>
        <fullName evidence="4">Tail specific protease domain-containing protein</fullName>
    </recommendedName>
</protein>
<dbReference type="GO" id="GO:0004175">
    <property type="term" value="F:endopeptidase activity"/>
    <property type="evidence" value="ECO:0007669"/>
    <property type="project" value="TreeGrafter"/>
</dbReference>
<evidence type="ECO:0000256" key="3">
    <source>
        <dbReference type="ARBA" id="ARBA00022825"/>
    </source>
</evidence>
<dbReference type="SMART" id="SM00245">
    <property type="entry name" value="TSPc"/>
    <property type="match status" value="1"/>
</dbReference>
<dbReference type="Gene3D" id="3.30.750.44">
    <property type="match status" value="2"/>
</dbReference>
<dbReference type="SUPFAM" id="SSF52096">
    <property type="entry name" value="ClpP/crotonase"/>
    <property type="match status" value="1"/>
</dbReference>
<evidence type="ECO:0000256" key="1">
    <source>
        <dbReference type="ARBA" id="ARBA00022670"/>
    </source>
</evidence>
<evidence type="ECO:0000313" key="5">
    <source>
        <dbReference type="EMBL" id="KAK9798917.1"/>
    </source>
</evidence>
<sequence length="626" mass="66885">MYAPQLILRVDNQSVPVTADGADTAMRMAVSSMALSGADLEPRSDYVTWDLQKGTMAVGKNIRELPAAPCVTVDRNPHSPAGLLVYIAAVLTQLLPGQYTYNGVPLRQSLLQNSSQPLGLYEVKATYAGTLVPGAAQMQTSSYLACGQACNNDMQCNLWAWCGNKHGCTVPGRPSPGAQWKKGQPIRDGQVAYQTCDLMVSDSFALTQPGQVVARGHNSTFVSGRLLPPRLASVVLSCSLAFQSPVAAYAAEADDGDDTALTIKFKGSKKPDIRAAQEDIAAAWGWVLQQFVDPAFDRAAWSRQLQGVIDASFVAQTPAEVYKMGDRMLETLGDPFTRLLVPEEAASFQSATAGELISLGMQVAADDSSQVAEQLRRPAEVKYCHPQQPLPDSAGTQSCTESTVQLTPEAITIHPVQFSTLESQEGKVGYLRLLMFTLNAPEDTATALDTFQQEGVTGIILDLRDNYGGAVASGWEVASRLLPQGRTFFVVRDRSGVEEVVPVLPSQQAANMPVAVLINGGSASTSEAVAAALRDSGGATLVGEHSFGKSKMQRAVPLKGGATLLLSNTLFLTPKHDMVDKVGLQPDRLCKPEQVLTSYWSSGEQDGASLQDDPCVALAKDLLLQH</sequence>
<accession>A0AAW1NTU2</accession>
<feature type="domain" description="Tail specific protease" evidence="4">
    <location>
        <begin position="399"/>
        <end position="591"/>
    </location>
</feature>
<dbReference type="GO" id="GO:0008236">
    <property type="term" value="F:serine-type peptidase activity"/>
    <property type="evidence" value="ECO:0007669"/>
    <property type="project" value="UniProtKB-KW"/>
</dbReference>
<dbReference type="GO" id="GO:0006508">
    <property type="term" value="P:proteolysis"/>
    <property type="evidence" value="ECO:0007669"/>
    <property type="project" value="UniProtKB-KW"/>
</dbReference>
<dbReference type="Proteomes" id="UP001465755">
    <property type="component" value="Unassembled WGS sequence"/>
</dbReference>
<keyword evidence="6" id="KW-1185">Reference proteome</keyword>
<dbReference type="PANTHER" id="PTHR32060:SF22">
    <property type="entry name" value="CARBOXYL-TERMINAL-PROCESSING PEPTIDASE 3, CHLOROPLASTIC"/>
    <property type="match status" value="1"/>
</dbReference>